<evidence type="ECO:0000313" key="2">
    <source>
        <dbReference type="EMBL" id="QHS87071.1"/>
    </source>
</evidence>
<name>A0A6C0B5X1_9ZZZZ</name>
<evidence type="ECO:0000256" key="1">
    <source>
        <dbReference type="SAM" id="MobiDB-lite"/>
    </source>
</evidence>
<accession>A0A6C0B5X1</accession>
<sequence length="120" mass="12866">MTTETFQTDMASGVRPGGGCGCTGGRRRHRHRTSKRGGVGMVDDAIFAVGTSYAADKWGRKAAMGGRRRRRTAKRGGAGMIDDAIVAGSALTLAHYFAKKRGGRHTAKHLPRRLTKKALV</sequence>
<organism evidence="2">
    <name type="scientific">viral metagenome</name>
    <dbReference type="NCBI Taxonomy" id="1070528"/>
    <lineage>
        <taxon>unclassified sequences</taxon>
        <taxon>metagenomes</taxon>
        <taxon>organismal metagenomes</taxon>
    </lineage>
</organism>
<dbReference type="EMBL" id="MN739078">
    <property type="protein sequence ID" value="QHS87071.1"/>
    <property type="molecule type" value="Genomic_DNA"/>
</dbReference>
<protein>
    <submittedName>
        <fullName evidence="2">Uncharacterized protein</fullName>
    </submittedName>
</protein>
<feature type="region of interest" description="Disordered" evidence="1">
    <location>
        <begin position="17"/>
        <end position="37"/>
    </location>
</feature>
<feature type="compositionally biased region" description="Basic residues" evidence="1">
    <location>
        <begin position="25"/>
        <end position="35"/>
    </location>
</feature>
<proteinExistence type="predicted"/>
<dbReference type="AlphaFoldDB" id="A0A6C0B5X1"/>
<reference evidence="2" key="1">
    <citation type="journal article" date="2020" name="Nature">
        <title>Giant virus diversity and host interactions through global metagenomics.</title>
        <authorList>
            <person name="Schulz F."/>
            <person name="Roux S."/>
            <person name="Paez-Espino D."/>
            <person name="Jungbluth S."/>
            <person name="Walsh D.A."/>
            <person name="Denef V.J."/>
            <person name="McMahon K.D."/>
            <person name="Konstantinidis K.T."/>
            <person name="Eloe-Fadrosh E.A."/>
            <person name="Kyrpides N.C."/>
            <person name="Woyke T."/>
        </authorList>
    </citation>
    <scope>NUCLEOTIDE SEQUENCE</scope>
    <source>
        <strain evidence="2">GVMAG-M-3300009684-20</strain>
    </source>
</reference>